<dbReference type="PATRIC" id="fig|217031.6.peg.2942"/>
<comment type="caution">
    <text evidence="11">The sequence shown here is derived from an EMBL/GenBank/DDBJ whole genome shotgun (WGS) entry which is preliminary data.</text>
</comment>
<keyword evidence="7 9" id="KW-0368">Histidine biosynthesis</keyword>
<dbReference type="STRING" id="217031.ABB05_13625"/>
<dbReference type="RefSeq" id="WP_064468339.1">
    <property type="nucleotide sequence ID" value="NZ_LDJR01000053.1"/>
</dbReference>
<evidence type="ECO:0000256" key="2">
    <source>
        <dbReference type="ARBA" id="ARBA00005011"/>
    </source>
</evidence>
<feature type="modified residue" description="N6-(pyridoxal phosphate)lysine" evidence="9">
    <location>
        <position position="221"/>
    </location>
</feature>
<dbReference type="PANTHER" id="PTHR43643">
    <property type="entry name" value="HISTIDINOL-PHOSPHATE AMINOTRANSFERASE 2"/>
    <property type="match status" value="1"/>
</dbReference>
<dbReference type="SUPFAM" id="SSF53383">
    <property type="entry name" value="PLP-dependent transferases"/>
    <property type="match status" value="1"/>
</dbReference>
<protein>
    <recommendedName>
        <fullName evidence="9">Histidinol-phosphate aminotransferase</fullName>
        <ecNumber evidence="9">2.6.1.9</ecNumber>
    </recommendedName>
    <alternativeName>
        <fullName evidence="9">Imidazole acetol-phosphate transaminase</fullName>
    </alternativeName>
</protein>
<evidence type="ECO:0000256" key="9">
    <source>
        <dbReference type="HAMAP-Rule" id="MF_01023"/>
    </source>
</evidence>
<reference evidence="11 12" key="1">
    <citation type="submission" date="2015-05" db="EMBL/GenBank/DDBJ databases">
        <title>Comparison of genome.</title>
        <authorList>
            <person name="Zheng Z."/>
            <person name="Sun M."/>
        </authorList>
    </citation>
    <scope>NUCLEOTIDE SEQUENCE [LARGE SCALE GENOMIC DNA]</scope>
    <source>
        <strain evidence="11 12">G25-74</strain>
    </source>
</reference>
<evidence type="ECO:0000259" key="10">
    <source>
        <dbReference type="Pfam" id="PF00155"/>
    </source>
</evidence>
<comment type="pathway">
    <text evidence="2 9">Amino-acid biosynthesis; L-histidine biosynthesis; L-histidine from 5-phospho-alpha-D-ribose 1-diphosphate: step 7/9.</text>
</comment>
<evidence type="ECO:0000256" key="6">
    <source>
        <dbReference type="ARBA" id="ARBA00022898"/>
    </source>
</evidence>
<dbReference type="CDD" id="cd00609">
    <property type="entry name" value="AAT_like"/>
    <property type="match status" value="1"/>
</dbReference>
<dbReference type="InterPro" id="IPR050106">
    <property type="entry name" value="HistidinolP_aminotransfase"/>
</dbReference>
<dbReference type="Gene3D" id="3.40.640.10">
    <property type="entry name" value="Type I PLP-dependent aspartate aminotransferase-like (Major domain)"/>
    <property type="match status" value="1"/>
</dbReference>
<dbReference type="InterPro" id="IPR005861">
    <property type="entry name" value="HisP_aminotrans"/>
</dbReference>
<comment type="catalytic activity">
    <reaction evidence="8 9">
        <text>L-histidinol phosphate + 2-oxoglutarate = 3-(imidazol-4-yl)-2-oxopropyl phosphate + L-glutamate</text>
        <dbReference type="Rhea" id="RHEA:23744"/>
        <dbReference type="ChEBI" id="CHEBI:16810"/>
        <dbReference type="ChEBI" id="CHEBI:29985"/>
        <dbReference type="ChEBI" id="CHEBI:57766"/>
        <dbReference type="ChEBI" id="CHEBI:57980"/>
        <dbReference type="EC" id="2.6.1.9"/>
    </reaction>
</comment>
<sequence length="357" mass="40374">MNVKSQLSTLKAYTPGKTTDEVKREYQLDKIVKLASNENPYSCSPNVLKAISQTDTLAIYPDGAAVKLKEAVAEHLEIDQAKLIFSSGLDELIQIISRAVLIPESNTVMASETFSQYRHHAIIEGAEAREIPLREGVHDLDKMAAVIDENTKLVWICNPNNPTGTYVPKQELIDFLDKVPNDVLVVVDEAYYEYVTINDYPQTIPLLDEYENLLVMRTFSKAYGLAGIRVGYGVANPALINKLDVVRLPFNTSTLAQTAAIAALEDPEFIEECVIINTNELQKYYQFFDQQKISYYPSQTNFIFLRLNESSIENMFQQLLEKGWIVRKFPNGIRITVGTEQENEELLNVLKEVIPKI</sequence>
<dbReference type="InterPro" id="IPR004839">
    <property type="entry name" value="Aminotransferase_I/II_large"/>
</dbReference>
<dbReference type="InterPro" id="IPR015424">
    <property type="entry name" value="PyrdxlP-dep_Trfase"/>
</dbReference>
<dbReference type="Pfam" id="PF00155">
    <property type="entry name" value="Aminotran_1_2"/>
    <property type="match status" value="1"/>
</dbReference>
<accession>A0A177ZPX0</accession>
<keyword evidence="5 9" id="KW-0808">Transferase</keyword>
<dbReference type="GO" id="GO:0030170">
    <property type="term" value="F:pyridoxal phosphate binding"/>
    <property type="evidence" value="ECO:0007669"/>
    <property type="project" value="InterPro"/>
</dbReference>
<dbReference type="Proteomes" id="UP000077881">
    <property type="component" value="Unassembled WGS sequence"/>
</dbReference>
<dbReference type="PROSITE" id="PS00599">
    <property type="entry name" value="AA_TRANSFER_CLASS_2"/>
    <property type="match status" value="1"/>
</dbReference>
<proteinExistence type="inferred from homology"/>
<evidence type="ECO:0000256" key="7">
    <source>
        <dbReference type="ARBA" id="ARBA00023102"/>
    </source>
</evidence>
<gene>
    <name evidence="9" type="primary">hisC</name>
    <name evidence="11" type="ORF">ABB05_13625</name>
</gene>
<dbReference type="PANTHER" id="PTHR43643:SF3">
    <property type="entry name" value="HISTIDINOL-PHOSPHATE AMINOTRANSFERASE"/>
    <property type="match status" value="1"/>
</dbReference>
<dbReference type="HAMAP" id="MF_01023">
    <property type="entry name" value="HisC_aminotrans_2"/>
    <property type="match status" value="1"/>
</dbReference>
<dbReference type="EC" id="2.6.1.9" evidence="9"/>
<dbReference type="InterPro" id="IPR015421">
    <property type="entry name" value="PyrdxlP-dep_Trfase_major"/>
</dbReference>
<dbReference type="NCBIfam" id="TIGR01141">
    <property type="entry name" value="hisC"/>
    <property type="match status" value="1"/>
</dbReference>
<dbReference type="InterPro" id="IPR015422">
    <property type="entry name" value="PyrdxlP-dep_Trfase_small"/>
</dbReference>
<dbReference type="InterPro" id="IPR001917">
    <property type="entry name" value="Aminotrans_II_pyridoxalP_BS"/>
</dbReference>
<keyword evidence="12" id="KW-1185">Reference proteome</keyword>
<comment type="similarity">
    <text evidence="9">Belongs to the class-II pyridoxal-phosphate-dependent aminotransferase family. Histidinol-phosphate aminotransferase subfamily.</text>
</comment>
<evidence type="ECO:0000256" key="8">
    <source>
        <dbReference type="ARBA" id="ARBA00047481"/>
    </source>
</evidence>
<keyword evidence="9" id="KW-0028">Amino-acid biosynthesis</keyword>
<dbReference type="UniPathway" id="UPA00031">
    <property type="reaction ID" value="UER00012"/>
</dbReference>
<dbReference type="EMBL" id="LDJR01000053">
    <property type="protein sequence ID" value="OAK69814.1"/>
    <property type="molecule type" value="Genomic_DNA"/>
</dbReference>
<evidence type="ECO:0000313" key="12">
    <source>
        <dbReference type="Proteomes" id="UP000077881"/>
    </source>
</evidence>
<dbReference type="OrthoDB" id="9813612at2"/>
<evidence type="ECO:0000256" key="5">
    <source>
        <dbReference type="ARBA" id="ARBA00022679"/>
    </source>
</evidence>
<dbReference type="AlphaFoldDB" id="A0A177ZPX0"/>
<keyword evidence="6 9" id="KW-0663">Pyridoxal phosphate</keyword>
<dbReference type="Gene3D" id="3.90.1150.10">
    <property type="entry name" value="Aspartate Aminotransferase, domain 1"/>
    <property type="match status" value="1"/>
</dbReference>
<evidence type="ECO:0000256" key="4">
    <source>
        <dbReference type="ARBA" id="ARBA00022576"/>
    </source>
</evidence>
<comment type="cofactor">
    <cofactor evidence="1 9">
        <name>pyridoxal 5'-phosphate</name>
        <dbReference type="ChEBI" id="CHEBI:597326"/>
    </cofactor>
</comment>
<evidence type="ECO:0000256" key="1">
    <source>
        <dbReference type="ARBA" id="ARBA00001933"/>
    </source>
</evidence>
<keyword evidence="4 9" id="KW-0032">Aminotransferase</keyword>
<name>A0A177ZPX0_9BACI</name>
<organism evidence="11 12">
    <name type="scientific">Lederbergia galactosidilytica</name>
    <dbReference type="NCBI Taxonomy" id="217031"/>
    <lineage>
        <taxon>Bacteria</taxon>
        <taxon>Bacillati</taxon>
        <taxon>Bacillota</taxon>
        <taxon>Bacilli</taxon>
        <taxon>Bacillales</taxon>
        <taxon>Bacillaceae</taxon>
        <taxon>Lederbergia</taxon>
    </lineage>
</organism>
<evidence type="ECO:0000256" key="3">
    <source>
        <dbReference type="ARBA" id="ARBA00011738"/>
    </source>
</evidence>
<dbReference type="GO" id="GO:0004400">
    <property type="term" value="F:histidinol-phosphate transaminase activity"/>
    <property type="evidence" value="ECO:0007669"/>
    <property type="project" value="UniProtKB-UniRule"/>
</dbReference>
<dbReference type="GO" id="GO:0000105">
    <property type="term" value="P:L-histidine biosynthetic process"/>
    <property type="evidence" value="ECO:0007669"/>
    <property type="project" value="UniProtKB-UniRule"/>
</dbReference>
<evidence type="ECO:0000313" key="11">
    <source>
        <dbReference type="EMBL" id="OAK69814.1"/>
    </source>
</evidence>
<comment type="subunit">
    <text evidence="3 9">Homodimer.</text>
</comment>
<feature type="domain" description="Aminotransferase class I/classII large" evidence="10">
    <location>
        <begin position="30"/>
        <end position="350"/>
    </location>
</feature>